<dbReference type="RefSeq" id="WP_013111453.1">
    <property type="nucleotide sequence ID" value="NC_014148.1"/>
</dbReference>
<dbReference type="InterPro" id="IPR000101">
    <property type="entry name" value="GGT_peptidase"/>
</dbReference>
<dbReference type="STRING" id="521674.Plim_3208"/>
<keyword evidence="8" id="KW-0808">Transferase</keyword>
<sequence>MKSLPIVGRFKPFAAVCLAILAVSCSGSLFADDAIADRFAASFEHGAVAADHPLASEAGAQMLRQGGNAVDAAVATSFALSVVRPASCGIGGGGFMVIWKAKEQKVFALDYREIAPAAATPEMFIEAPMSSRRGAKAVAIPGTVAGLCQALKEHGTLDLATVLAPAIRMAREGYAIDEHDLAIQAETLKTLGQRDAEYAGLYNRYLNAGKTWKLGEKFYSPQLPALEAIAKDGPQAFYEGTIAREMAQWMKEHGGIITAQDLANYKPRPRTPLQLDWRGGKVYTMPPPSSGGICLLQVLQILDAYGEKHPAQSLKVLGHNTPKGLHLLTEAMKHAYADRAEFLGDTDFVQVPMEKLLSREHARDLASRVDLTKTFPPEHYGKFAPLNDAGTSHLSVIDRDGNAVACTETINLTYGSYVVLPESGIILNNEMDDFAAVPGKPNAFGLLQSASNEVQPGKKPLSSMTPTLFIKDGQVQVAVGASGGPRIISSTIQVFLNSTEHQLEPAAAVASPRIHHQWMPNTLVIENKLEDLGEELAAFGHEISQRSSLAITQLVTRRDGKLWAVSDPRKHGQPAGH</sequence>
<dbReference type="SUPFAM" id="SSF56235">
    <property type="entry name" value="N-terminal nucleophile aminohydrolases (Ntn hydrolases)"/>
    <property type="match status" value="1"/>
</dbReference>
<dbReference type="InterPro" id="IPR043138">
    <property type="entry name" value="GGT_lsub"/>
</dbReference>
<dbReference type="Proteomes" id="UP000002220">
    <property type="component" value="Chromosome"/>
</dbReference>
<reference evidence="8 9" key="1">
    <citation type="journal article" date="2010" name="Stand. Genomic Sci.">
        <title>Complete genome sequence of Planctomyces limnophilus type strain (Mu 290).</title>
        <authorList>
            <person name="Labutti K."/>
            <person name="Sikorski J."/>
            <person name="Schneider S."/>
            <person name="Nolan M."/>
            <person name="Lucas S."/>
            <person name="Glavina Del Rio T."/>
            <person name="Tice H."/>
            <person name="Cheng J.F."/>
            <person name="Goodwin L."/>
            <person name="Pitluck S."/>
            <person name="Liolios K."/>
            <person name="Ivanova N."/>
            <person name="Mavromatis K."/>
            <person name="Mikhailova N."/>
            <person name="Pati A."/>
            <person name="Chen A."/>
            <person name="Palaniappan K."/>
            <person name="Land M."/>
            <person name="Hauser L."/>
            <person name="Chang Y.J."/>
            <person name="Jeffries C.D."/>
            <person name="Tindall B.J."/>
            <person name="Rohde M."/>
            <person name="Goker M."/>
            <person name="Woyke T."/>
            <person name="Bristow J."/>
            <person name="Eisen J.A."/>
            <person name="Markowitz V."/>
            <person name="Hugenholtz P."/>
            <person name="Kyrpides N.C."/>
            <person name="Klenk H.P."/>
            <person name="Lapidus A."/>
        </authorList>
    </citation>
    <scope>NUCLEOTIDE SEQUENCE [LARGE SCALE GENOMIC DNA]</scope>
    <source>
        <strain evidence="9">ATCC 43296 / DSM 3776 / IFAM 1008 / 290</strain>
    </source>
</reference>
<keyword evidence="7" id="KW-0732">Signal</keyword>
<feature type="binding site" evidence="6">
    <location>
        <position position="484"/>
    </location>
    <ligand>
        <name>L-glutamate</name>
        <dbReference type="ChEBI" id="CHEBI:29985"/>
    </ligand>
</feature>
<name>D5STJ3_PLAL2</name>
<dbReference type="PROSITE" id="PS00462">
    <property type="entry name" value="G_GLU_TRANSPEPTIDASE"/>
    <property type="match status" value="1"/>
</dbReference>
<dbReference type="HOGENOM" id="CLU_014813_0_3_0"/>
<keyword evidence="9" id="KW-1185">Reference proteome</keyword>
<dbReference type="InterPro" id="IPR043137">
    <property type="entry name" value="GGT_ssub_C"/>
</dbReference>
<feature type="binding site" evidence="6">
    <location>
        <begin position="409"/>
        <end position="411"/>
    </location>
    <ligand>
        <name>L-glutamate</name>
        <dbReference type="ChEBI" id="CHEBI:29985"/>
    </ligand>
</feature>
<comment type="catalytic activity">
    <reaction evidence="4">
        <text>an N-terminal (5-L-glutamyl)-[peptide] + an alpha-amino acid = 5-L-glutamyl amino acid + an N-terminal L-alpha-aminoacyl-[peptide]</text>
        <dbReference type="Rhea" id="RHEA:23904"/>
        <dbReference type="Rhea" id="RHEA-COMP:9780"/>
        <dbReference type="Rhea" id="RHEA-COMP:9795"/>
        <dbReference type="ChEBI" id="CHEBI:77644"/>
        <dbReference type="ChEBI" id="CHEBI:78597"/>
        <dbReference type="ChEBI" id="CHEBI:78599"/>
        <dbReference type="ChEBI" id="CHEBI:78608"/>
        <dbReference type="EC" id="2.3.2.2"/>
    </reaction>
</comment>
<evidence type="ECO:0000256" key="4">
    <source>
        <dbReference type="ARBA" id="ARBA00047417"/>
    </source>
</evidence>
<feature type="signal peptide" evidence="7">
    <location>
        <begin position="1"/>
        <end position="31"/>
    </location>
</feature>
<feature type="binding site" evidence="6">
    <location>
        <begin position="462"/>
        <end position="463"/>
    </location>
    <ligand>
        <name>L-glutamate</name>
        <dbReference type="ChEBI" id="CHEBI:29985"/>
    </ligand>
</feature>
<dbReference type="Gene3D" id="3.60.20.40">
    <property type="match status" value="1"/>
</dbReference>
<comment type="catalytic activity">
    <reaction evidence="1">
        <text>an S-substituted glutathione + H2O = an S-substituted L-cysteinylglycine + L-glutamate</text>
        <dbReference type="Rhea" id="RHEA:59468"/>
        <dbReference type="ChEBI" id="CHEBI:15377"/>
        <dbReference type="ChEBI" id="CHEBI:29985"/>
        <dbReference type="ChEBI" id="CHEBI:90779"/>
        <dbReference type="ChEBI" id="CHEBI:143103"/>
        <dbReference type="EC" id="3.4.19.13"/>
    </reaction>
</comment>
<evidence type="ECO:0000256" key="1">
    <source>
        <dbReference type="ARBA" id="ARBA00001049"/>
    </source>
</evidence>
<dbReference type="GO" id="GO:0036374">
    <property type="term" value="F:glutathione hydrolase activity"/>
    <property type="evidence" value="ECO:0007669"/>
    <property type="project" value="UniProtKB-EC"/>
</dbReference>
<feature type="active site" description="Nucleophile" evidence="5">
    <location>
        <position position="391"/>
    </location>
</feature>
<dbReference type="AlphaFoldDB" id="D5STJ3"/>
<dbReference type="GO" id="GO:0103068">
    <property type="term" value="F:leukotriene C4 gamma-glutamyl transferase activity"/>
    <property type="evidence" value="ECO:0007669"/>
    <property type="project" value="UniProtKB-EC"/>
</dbReference>
<dbReference type="Gene3D" id="1.10.246.130">
    <property type="match status" value="1"/>
</dbReference>
<organism evidence="8 9">
    <name type="scientific">Planctopirus limnophila (strain ATCC 43296 / DSM 3776 / IFAM 1008 / Mu 290)</name>
    <name type="common">Planctomyces limnophilus</name>
    <dbReference type="NCBI Taxonomy" id="521674"/>
    <lineage>
        <taxon>Bacteria</taxon>
        <taxon>Pseudomonadati</taxon>
        <taxon>Planctomycetota</taxon>
        <taxon>Planctomycetia</taxon>
        <taxon>Planctomycetales</taxon>
        <taxon>Planctomycetaceae</taxon>
        <taxon>Planctopirus</taxon>
    </lineage>
</organism>
<feature type="chain" id="PRO_5003076219" evidence="7">
    <location>
        <begin position="32"/>
        <end position="577"/>
    </location>
</feature>
<evidence type="ECO:0000256" key="7">
    <source>
        <dbReference type="SAM" id="SignalP"/>
    </source>
</evidence>
<evidence type="ECO:0000313" key="8">
    <source>
        <dbReference type="EMBL" id="ADG69022.1"/>
    </source>
</evidence>
<dbReference type="eggNOG" id="COG0405">
    <property type="taxonomic scope" value="Bacteria"/>
</dbReference>
<evidence type="ECO:0000256" key="5">
    <source>
        <dbReference type="PIRSR" id="PIRSR600101-1"/>
    </source>
</evidence>
<dbReference type="InterPro" id="IPR055262">
    <property type="entry name" value="GGT_CS"/>
</dbReference>
<dbReference type="PRINTS" id="PR01210">
    <property type="entry name" value="GGTRANSPTASE"/>
</dbReference>
<evidence type="ECO:0000313" key="9">
    <source>
        <dbReference type="Proteomes" id="UP000002220"/>
    </source>
</evidence>
<dbReference type="FunFam" id="3.60.20.40:FF:000001">
    <property type="entry name" value="Gamma-glutamyltranspeptidase 1"/>
    <property type="match status" value="1"/>
</dbReference>
<dbReference type="InterPro" id="IPR029055">
    <property type="entry name" value="Ntn_hydrolases_N"/>
</dbReference>
<dbReference type="PANTHER" id="PTHR11686">
    <property type="entry name" value="GAMMA GLUTAMYL TRANSPEPTIDASE"/>
    <property type="match status" value="1"/>
</dbReference>
<protein>
    <submittedName>
        <fullName evidence="8">Gamma-glutamyltransferase</fullName>
    </submittedName>
</protein>
<dbReference type="GO" id="GO:0005886">
    <property type="term" value="C:plasma membrane"/>
    <property type="evidence" value="ECO:0007669"/>
    <property type="project" value="TreeGrafter"/>
</dbReference>
<dbReference type="PROSITE" id="PS51257">
    <property type="entry name" value="PROKAR_LIPOPROTEIN"/>
    <property type="match status" value="1"/>
</dbReference>
<dbReference type="OrthoDB" id="9781342at2"/>
<feature type="binding site" evidence="6">
    <location>
        <position position="433"/>
    </location>
    <ligand>
        <name>L-glutamate</name>
        <dbReference type="ChEBI" id="CHEBI:29985"/>
    </ligand>
</feature>
<comment type="similarity">
    <text evidence="3">Belongs to the gamma-glutamyltransferase family.</text>
</comment>
<evidence type="ECO:0000256" key="6">
    <source>
        <dbReference type="PIRSR" id="PIRSR600101-2"/>
    </source>
</evidence>
<proteinExistence type="inferred from homology"/>
<dbReference type="GO" id="GO:0006751">
    <property type="term" value="P:glutathione catabolic process"/>
    <property type="evidence" value="ECO:0007669"/>
    <property type="project" value="InterPro"/>
</dbReference>
<evidence type="ECO:0000256" key="3">
    <source>
        <dbReference type="ARBA" id="ARBA00009381"/>
    </source>
</evidence>
<dbReference type="PANTHER" id="PTHR11686:SF9">
    <property type="entry name" value="RE13973P"/>
    <property type="match status" value="1"/>
</dbReference>
<comment type="catalytic activity">
    <reaction evidence="2">
        <text>glutathione + H2O = L-cysteinylglycine + L-glutamate</text>
        <dbReference type="Rhea" id="RHEA:28807"/>
        <dbReference type="ChEBI" id="CHEBI:15377"/>
        <dbReference type="ChEBI" id="CHEBI:29985"/>
        <dbReference type="ChEBI" id="CHEBI:57925"/>
        <dbReference type="ChEBI" id="CHEBI:61694"/>
        <dbReference type="EC" id="3.4.19.13"/>
    </reaction>
</comment>
<dbReference type="KEGG" id="plm:Plim_3208"/>
<feature type="binding site" evidence="6">
    <location>
        <position position="112"/>
    </location>
    <ligand>
        <name>L-glutamate</name>
        <dbReference type="ChEBI" id="CHEBI:29985"/>
    </ligand>
</feature>
<gene>
    <name evidence="8" type="ordered locus">Plim_3208</name>
</gene>
<dbReference type="Pfam" id="PF01019">
    <property type="entry name" value="G_glu_transpept"/>
    <property type="match status" value="1"/>
</dbReference>
<evidence type="ECO:0000256" key="2">
    <source>
        <dbReference type="ARBA" id="ARBA00001089"/>
    </source>
</evidence>
<dbReference type="MEROPS" id="T03.001"/>
<dbReference type="EMBL" id="CP001744">
    <property type="protein sequence ID" value="ADG69022.1"/>
    <property type="molecule type" value="Genomic_DNA"/>
</dbReference>
<accession>D5STJ3</accession>
<dbReference type="NCBIfam" id="TIGR00066">
    <property type="entry name" value="g_glut_trans"/>
    <property type="match status" value="1"/>
</dbReference>